<reference evidence="4" key="1">
    <citation type="submission" date="2022-03" db="EMBL/GenBank/DDBJ databases">
        <authorList>
            <person name="Sayadi A."/>
        </authorList>
    </citation>
    <scope>NUCLEOTIDE SEQUENCE</scope>
</reference>
<dbReference type="GO" id="GO:0003723">
    <property type="term" value="F:RNA binding"/>
    <property type="evidence" value="ECO:0007669"/>
    <property type="project" value="TreeGrafter"/>
</dbReference>
<accession>A0A9P0KMD2</accession>
<dbReference type="Pfam" id="PF08368">
    <property type="entry name" value="FAST_2"/>
    <property type="match status" value="1"/>
</dbReference>
<dbReference type="GO" id="GO:0005759">
    <property type="term" value="C:mitochondrial matrix"/>
    <property type="evidence" value="ECO:0007669"/>
    <property type="project" value="TreeGrafter"/>
</dbReference>
<dbReference type="PANTHER" id="PTHR21228:SF72">
    <property type="entry name" value="LD32258P"/>
    <property type="match status" value="1"/>
</dbReference>
<evidence type="ECO:0000256" key="2">
    <source>
        <dbReference type="ARBA" id="ARBA00023128"/>
    </source>
</evidence>
<proteinExistence type="predicted"/>
<organism evidence="4 5">
    <name type="scientific">Acanthoscelides obtectus</name>
    <name type="common">Bean weevil</name>
    <name type="synonym">Bruchus obtectus</name>
    <dbReference type="NCBI Taxonomy" id="200917"/>
    <lineage>
        <taxon>Eukaryota</taxon>
        <taxon>Metazoa</taxon>
        <taxon>Ecdysozoa</taxon>
        <taxon>Arthropoda</taxon>
        <taxon>Hexapoda</taxon>
        <taxon>Insecta</taxon>
        <taxon>Pterygota</taxon>
        <taxon>Neoptera</taxon>
        <taxon>Endopterygota</taxon>
        <taxon>Coleoptera</taxon>
        <taxon>Polyphaga</taxon>
        <taxon>Cucujiformia</taxon>
        <taxon>Chrysomeloidea</taxon>
        <taxon>Chrysomelidae</taxon>
        <taxon>Bruchinae</taxon>
        <taxon>Bruchini</taxon>
        <taxon>Acanthoscelides</taxon>
    </lineage>
</organism>
<gene>
    <name evidence="4" type="ORF">ACAOBT_LOCUS11910</name>
</gene>
<dbReference type="PROSITE" id="PS51286">
    <property type="entry name" value="RAP"/>
    <property type="match status" value="1"/>
</dbReference>
<dbReference type="OrthoDB" id="385235at2759"/>
<dbReference type="GO" id="GO:0035770">
    <property type="term" value="C:ribonucleoprotein granule"/>
    <property type="evidence" value="ECO:0007669"/>
    <property type="project" value="TreeGrafter"/>
</dbReference>
<evidence type="ECO:0000259" key="3">
    <source>
        <dbReference type="PROSITE" id="PS51286"/>
    </source>
</evidence>
<dbReference type="AlphaFoldDB" id="A0A9P0KMD2"/>
<dbReference type="EMBL" id="CAKOFQ010006842">
    <property type="protein sequence ID" value="CAH1976023.1"/>
    <property type="molecule type" value="Genomic_DNA"/>
</dbReference>
<dbReference type="InterPro" id="IPR013584">
    <property type="entry name" value="RAP"/>
</dbReference>
<dbReference type="Pfam" id="PF06743">
    <property type="entry name" value="FAST_1"/>
    <property type="match status" value="1"/>
</dbReference>
<dbReference type="GO" id="GO:0044528">
    <property type="term" value="P:regulation of mitochondrial mRNA stability"/>
    <property type="evidence" value="ECO:0007669"/>
    <property type="project" value="InterPro"/>
</dbReference>
<evidence type="ECO:0000256" key="1">
    <source>
        <dbReference type="ARBA" id="ARBA00004173"/>
    </source>
</evidence>
<protein>
    <recommendedName>
        <fullName evidence="3">RAP domain-containing protein</fullName>
    </recommendedName>
</protein>
<keyword evidence="5" id="KW-1185">Reference proteome</keyword>
<dbReference type="Pfam" id="PF08373">
    <property type="entry name" value="RAP"/>
    <property type="match status" value="1"/>
</dbReference>
<dbReference type="Proteomes" id="UP001152888">
    <property type="component" value="Unassembled WGS sequence"/>
</dbReference>
<sequence length="719" mass="84350">MRLSQLFRIINKKYIVRHFSLWNNMPSSNCSYLKNFANIDHLTGYKIIKKLHIEADDDAEISEMLVDTDHTDVELVKDALFKHSKDDVIQKLNNCASIEEALTVFHMQTVPYSIEHIAQTILVLVDIQTMFFHYSRPSQQARDKFINDLLANKEFTVFLKHVEDNVHTFPTNILSYVLYYLNKLGLKTDSSLIQSLAVELRDHLKLKLDVSHCAKLFKVIFAENSIRPYYISLPLIPSVINLIGRCQSVSELGHLTTCLNKLHNIVTRETLSRYKEEVHLFLREKRLNTKDSTLLKIIMFLNYPQWRNQNIVLISQCILTLKEDINSFRVNELLMIYEVFFKNQEPGEALNHLQRGVAQFLRKIDEGRNIENVLQYNENDYELNTALLKAAILRNDLDHQIIENMLVKFKQMDYMSSKILENICYIYLATDSLVPEAVNKCTEYIVNNHQNVIGFNAEKILYLCYYLAYYPINADKFLGVVIDTIIRDQERLSGLVFLQSALALCFFNKLPSSFIKQIFTVEFMDKLDAELASCYSRETYPQRVRNCLMQLNRAVCLEYPEYNVPWFHKKYVDEIERKYMIPESEIQFPLRIKDYLTEVAGNAGGVEDNVITPYGYHIDFVVSLDRNDQVVNSRSEDVNRRIAILLLRPYCYTRFYSHPKGKYQHKKRHLEMLGYEVSMVKFTEWINLLYAEERLEFLSDLIWPKKVENCTGNSRATKR</sequence>
<dbReference type="InterPro" id="IPR013579">
    <property type="entry name" value="FAST_2"/>
</dbReference>
<feature type="domain" description="RAP" evidence="3">
    <location>
        <begin position="642"/>
        <end position="700"/>
    </location>
</feature>
<name>A0A9P0KMD2_ACAOB</name>
<evidence type="ECO:0000313" key="5">
    <source>
        <dbReference type="Proteomes" id="UP001152888"/>
    </source>
</evidence>
<dbReference type="SMART" id="SM00952">
    <property type="entry name" value="RAP"/>
    <property type="match status" value="1"/>
</dbReference>
<dbReference type="PANTHER" id="PTHR21228">
    <property type="entry name" value="FAST LEU-RICH DOMAIN-CONTAINING"/>
    <property type="match status" value="1"/>
</dbReference>
<dbReference type="InterPro" id="IPR010622">
    <property type="entry name" value="FAST_Leu-rich"/>
</dbReference>
<comment type="caution">
    <text evidence="4">The sequence shown here is derived from an EMBL/GenBank/DDBJ whole genome shotgun (WGS) entry which is preliminary data.</text>
</comment>
<dbReference type="GO" id="GO:0000963">
    <property type="term" value="P:mitochondrial RNA processing"/>
    <property type="evidence" value="ECO:0007669"/>
    <property type="project" value="TreeGrafter"/>
</dbReference>
<evidence type="ECO:0000313" key="4">
    <source>
        <dbReference type="EMBL" id="CAH1976023.1"/>
    </source>
</evidence>
<dbReference type="InterPro" id="IPR050870">
    <property type="entry name" value="FAST_kinase"/>
</dbReference>
<comment type="subcellular location">
    <subcellularLocation>
        <location evidence="1">Mitochondrion</location>
    </subcellularLocation>
</comment>
<keyword evidence="2" id="KW-0496">Mitochondrion</keyword>